<sequence>MTASKYHPPTPREVEVTLGKGVTGTLAIPLAFDSDNPFEEGLVPVTHKAALILHGQGGHRNYCYQKTLAHRLANELGIFSLRIDFRGCGNSADNANELEGRTLTQDVEDIQSSVEFICDGKLNGTGIDLTLSSIISHSRGGVAMFLWAQIQDKLGRAGDPNAIIVPNLVNCSARFTSPTVLDRYAGLEGLDFVPVTTYRHGSYQQVNLSAREVISLSKPDLSKLTELSRDWSVLSVYGTEDEIIPKYDSANFANALNRGPLSHTLKLIPDADHNFYGHKEINADDDELNELNPYNLPLKNGKRVNYNYLVTDYIIDFLTPEMELQRFIATSRDIGRVARWKNVDGVSNFRDVGGWRVHAPTFKLLDTKNNNNNNNNNNNKTNQDHLVYYVKPHYAFRCANIAGLTETGLETLQILGIKAIFDLRSDGEVKNDGYPENLSKYGIKRIHAPVFSNDDYSPQAIAVRYTNLMTCWSTYVNVYEDMLEFGINAYKTIFEYIRDINQPFVFHCTAGKDRTGMLGMLILLLAGVDKNTIAKEYELTTVGLKPDHPVLKGKFEETVKKLREKLGDDGSGGIEQIISQGRKNWSIEEDGFRNLVSSRYEAMLATIGLFHEKYGGIIPYLKDKLGFSSQDILKIYQNIVVADPQNMGFETSAQINWDHRTTERAKF</sequence>
<accession>B9WH14</accession>
<organism evidence="2 3">
    <name type="scientific">Candida dubliniensis (strain CD36 / ATCC MYA-646 / CBS 7987 / NCPF 3949 / NRRL Y-17841)</name>
    <name type="common">Yeast</name>
    <dbReference type="NCBI Taxonomy" id="573826"/>
    <lineage>
        <taxon>Eukaryota</taxon>
        <taxon>Fungi</taxon>
        <taxon>Dikarya</taxon>
        <taxon>Ascomycota</taxon>
        <taxon>Saccharomycotina</taxon>
        <taxon>Pichiomycetes</taxon>
        <taxon>Debaryomycetaceae</taxon>
        <taxon>Candida/Lodderomyces clade</taxon>
        <taxon>Candida</taxon>
    </lineage>
</organism>
<dbReference type="InterPro" id="IPR029021">
    <property type="entry name" value="Prot-tyrosine_phosphatase-like"/>
</dbReference>
<dbReference type="InterPro" id="IPR016130">
    <property type="entry name" value="Tyr_Pase_AS"/>
</dbReference>
<evidence type="ECO:0000313" key="3">
    <source>
        <dbReference type="Proteomes" id="UP000002605"/>
    </source>
</evidence>
<dbReference type="PANTHER" id="PTHR31126">
    <property type="entry name" value="TYROSINE-PROTEIN PHOSPHATASE"/>
    <property type="match status" value="1"/>
</dbReference>
<reference evidence="2 3" key="1">
    <citation type="journal article" date="2009" name="Genome Res.">
        <title>Comparative genomics of the fungal pathogens Candida dubliniensis and Candida albicans.</title>
        <authorList>
            <person name="Jackson A.P."/>
            <person name="Gamble J.A."/>
            <person name="Yeomans T."/>
            <person name="Moran G.P."/>
            <person name="Saunders D."/>
            <person name="Harris D."/>
            <person name="Aslett M."/>
            <person name="Barrell J.F."/>
            <person name="Butler G."/>
            <person name="Citiulo F."/>
            <person name="Coleman D.C."/>
            <person name="de Groot P.W.J."/>
            <person name="Goodwin T.J."/>
            <person name="Quail M.A."/>
            <person name="McQuillan J."/>
            <person name="Munro C.A."/>
            <person name="Pain A."/>
            <person name="Poulter R.T."/>
            <person name="Rajandream M.A."/>
            <person name="Renauld H."/>
            <person name="Spiering M.J."/>
            <person name="Tivey A."/>
            <person name="Gow N.A.R."/>
            <person name="Barrell B."/>
            <person name="Sullivan D.J."/>
            <person name="Berriman M."/>
        </authorList>
    </citation>
    <scope>NUCLEOTIDE SEQUENCE [LARGE SCALE GENOMIC DNA]</scope>
    <source>
        <strain evidence="3">CD36 / ATCC MYA-646 / CBS 7987 / NCPF 3949 / NRRL Y-17841</strain>
    </source>
</reference>
<dbReference type="PANTHER" id="PTHR31126:SF1">
    <property type="entry name" value="TYROSINE SPECIFIC PROTEIN PHOSPHATASES DOMAIN-CONTAINING PROTEIN"/>
    <property type="match status" value="1"/>
</dbReference>
<dbReference type="HOGENOM" id="CLU_444876_0_0_1"/>
<keyword evidence="3" id="KW-1185">Reference proteome</keyword>
<dbReference type="SUPFAM" id="SSF53474">
    <property type="entry name" value="alpha/beta-Hydrolases"/>
    <property type="match status" value="1"/>
</dbReference>
<dbReference type="Pfam" id="PF13350">
    <property type="entry name" value="Y_phosphatase3"/>
    <property type="match status" value="1"/>
</dbReference>
<dbReference type="EMBL" id="FM992692">
    <property type="protein sequence ID" value="CAX41455.1"/>
    <property type="molecule type" value="Genomic_DNA"/>
</dbReference>
<dbReference type="PROSITE" id="PS00383">
    <property type="entry name" value="TYR_PHOSPHATASE_1"/>
    <property type="match status" value="1"/>
</dbReference>
<dbReference type="InterPro" id="IPR029058">
    <property type="entry name" value="AB_hydrolase_fold"/>
</dbReference>
<name>B9WH14_CANDC</name>
<protein>
    <recommendedName>
        <fullName evidence="4">Tyrosine specific protein phosphatases domain-containing protein</fullName>
    </recommendedName>
</protein>
<dbReference type="SUPFAM" id="SSF52799">
    <property type="entry name" value="(Phosphotyrosine protein) phosphatases II"/>
    <property type="match status" value="1"/>
</dbReference>
<dbReference type="OrthoDB" id="449382at2759"/>
<dbReference type="InterPro" id="IPR026893">
    <property type="entry name" value="Tyr/Ser_Pase_IphP-type"/>
</dbReference>
<dbReference type="Gene3D" id="3.90.190.10">
    <property type="entry name" value="Protein tyrosine phosphatase superfamily"/>
    <property type="match status" value="1"/>
</dbReference>
<proteinExistence type="predicted"/>
<evidence type="ECO:0008006" key="4">
    <source>
        <dbReference type="Google" id="ProtNLM"/>
    </source>
</evidence>
<dbReference type="KEGG" id="cdu:CD36_50730"/>
<dbReference type="RefSeq" id="XP_002420377.1">
    <property type="nucleotide sequence ID" value="XM_002420332.1"/>
</dbReference>
<dbReference type="AlphaFoldDB" id="B9WH14"/>
<dbReference type="eggNOG" id="KOG4667">
    <property type="taxonomic scope" value="Eukaryota"/>
</dbReference>
<evidence type="ECO:0000313" key="1">
    <source>
        <dbReference type="CGD" id="CAL0000167024"/>
    </source>
</evidence>
<dbReference type="VEuPathDB" id="FungiDB:CD36_50730"/>
<dbReference type="Gene3D" id="3.40.50.1820">
    <property type="entry name" value="alpha/beta hydrolase"/>
    <property type="match status" value="1"/>
</dbReference>
<dbReference type="Proteomes" id="UP000002605">
    <property type="component" value="Chromosome 5"/>
</dbReference>
<evidence type="ECO:0000313" key="2">
    <source>
        <dbReference type="EMBL" id="CAX41455.1"/>
    </source>
</evidence>
<dbReference type="GeneID" id="8048349"/>
<gene>
    <name evidence="1" type="ordered locus">Cd36_50730</name>
    <name evidence="2" type="ORF">CD36_50730</name>
</gene>
<dbReference type="GO" id="GO:0004721">
    <property type="term" value="F:phosphoprotein phosphatase activity"/>
    <property type="evidence" value="ECO:0007669"/>
    <property type="project" value="InterPro"/>
</dbReference>
<dbReference type="CGD" id="CAL0000167024">
    <property type="gene designation" value="Cd36_50730"/>
</dbReference>